<evidence type="ECO:0000313" key="3">
    <source>
        <dbReference type="Proteomes" id="UP000678499"/>
    </source>
</evidence>
<dbReference type="Proteomes" id="UP000678499">
    <property type="component" value="Unassembled WGS sequence"/>
</dbReference>
<dbReference type="AlphaFoldDB" id="A0A7R9GJM6"/>
<feature type="region of interest" description="Disordered" evidence="1">
    <location>
        <begin position="1"/>
        <end position="26"/>
    </location>
</feature>
<feature type="compositionally biased region" description="Basic and acidic residues" evidence="1">
    <location>
        <begin position="11"/>
        <end position="26"/>
    </location>
</feature>
<accession>A0A7R9GJM6</accession>
<gene>
    <name evidence="2" type="ORF">NMOB1V02_LOCUS12472</name>
</gene>
<organism evidence="2">
    <name type="scientific">Notodromas monacha</name>
    <dbReference type="NCBI Taxonomy" id="399045"/>
    <lineage>
        <taxon>Eukaryota</taxon>
        <taxon>Metazoa</taxon>
        <taxon>Ecdysozoa</taxon>
        <taxon>Arthropoda</taxon>
        <taxon>Crustacea</taxon>
        <taxon>Oligostraca</taxon>
        <taxon>Ostracoda</taxon>
        <taxon>Podocopa</taxon>
        <taxon>Podocopida</taxon>
        <taxon>Cypridocopina</taxon>
        <taxon>Cypridoidea</taxon>
        <taxon>Cyprididae</taxon>
        <taxon>Notodromas</taxon>
    </lineage>
</organism>
<dbReference type="EMBL" id="CAJPEX010010219">
    <property type="protein sequence ID" value="CAG0925020.1"/>
    <property type="molecule type" value="Genomic_DNA"/>
</dbReference>
<reference evidence="2" key="1">
    <citation type="submission" date="2020-11" db="EMBL/GenBank/DDBJ databases">
        <authorList>
            <person name="Tran Van P."/>
        </authorList>
    </citation>
    <scope>NUCLEOTIDE SEQUENCE</scope>
</reference>
<evidence type="ECO:0000313" key="2">
    <source>
        <dbReference type="EMBL" id="CAD7284868.1"/>
    </source>
</evidence>
<sequence>MLLQPYAKHSHSTEAHHQHVEHQKEMSAEEELLRRKGFSSLTCDYFKLKDEVYEQEFDRLSWFTRRCSPLFEGLNHIRGIATK</sequence>
<evidence type="ECO:0000256" key="1">
    <source>
        <dbReference type="SAM" id="MobiDB-lite"/>
    </source>
</evidence>
<name>A0A7R9GJM6_9CRUS</name>
<dbReference type="EMBL" id="OA892256">
    <property type="protein sequence ID" value="CAD7284868.1"/>
    <property type="molecule type" value="Genomic_DNA"/>
</dbReference>
<keyword evidence="3" id="KW-1185">Reference proteome</keyword>
<protein>
    <submittedName>
        <fullName evidence="2">Uncharacterized protein</fullName>
    </submittedName>
</protein>
<proteinExistence type="predicted"/>